<sequence length="170" mass="17834">MPVFLSGVPLHVLLVHAVVVLVPLAVLAALTVALWPAARRRYGWLAAGVAAAATASVPLATSSGEDLRDRLAPTDLIRQHAHLGDQLLVFVAGLLAATVALVWFDRRARRDEPGAARRLPSRPVTLGLAAATIALAAVSAVQVVRIGDSGARAAWAQTHYTAPQHQDEDG</sequence>
<evidence type="ECO:0000256" key="1">
    <source>
        <dbReference type="SAM" id="Phobius"/>
    </source>
</evidence>
<comment type="caution">
    <text evidence="3">The sequence shown here is derived from an EMBL/GenBank/DDBJ whole genome shotgun (WGS) entry which is preliminary data.</text>
</comment>
<protein>
    <recommendedName>
        <fullName evidence="2">DUF2231 domain-containing protein</fullName>
    </recommendedName>
</protein>
<feature type="transmembrane region" description="Helical" evidence="1">
    <location>
        <begin position="87"/>
        <end position="104"/>
    </location>
</feature>
<feature type="transmembrane region" description="Helical" evidence="1">
    <location>
        <begin position="124"/>
        <end position="144"/>
    </location>
</feature>
<gene>
    <name evidence="3" type="ORF">GCM10022380_09690</name>
</gene>
<organism evidence="3 4">
    <name type="scientific">Amycolatopsis tucumanensis</name>
    <dbReference type="NCBI Taxonomy" id="401106"/>
    <lineage>
        <taxon>Bacteria</taxon>
        <taxon>Bacillati</taxon>
        <taxon>Actinomycetota</taxon>
        <taxon>Actinomycetes</taxon>
        <taxon>Pseudonocardiales</taxon>
        <taxon>Pseudonocardiaceae</taxon>
        <taxon>Amycolatopsis</taxon>
    </lineage>
</organism>
<proteinExistence type="predicted"/>
<dbReference type="RefSeq" id="WP_237336513.1">
    <property type="nucleotide sequence ID" value="NZ_BAABCM010000001.1"/>
</dbReference>
<keyword evidence="1" id="KW-1133">Transmembrane helix</keyword>
<feature type="domain" description="DUF2231" evidence="2">
    <location>
        <begin position="7"/>
        <end position="158"/>
    </location>
</feature>
<keyword evidence="4" id="KW-1185">Reference proteome</keyword>
<dbReference type="Pfam" id="PF09990">
    <property type="entry name" value="DUF2231"/>
    <property type="match status" value="1"/>
</dbReference>
<evidence type="ECO:0000259" key="2">
    <source>
        <dbReference type="Pfam" id="PF09990"/>
    </source>
</evidence>
<keyword evidence="1" id="KW-0812">Transmembrane</keyword>
<evidence type="ECO:0000313" key="3">
    <source>
        <dbReference type="EMBL" id="GAA3794805.1"/>
    </source>
</evidence>
<dbReference type="EMBL" id="BAABCM010000001">
    <property type="protein sequence ID" value="GAA3794805.1"/>
    <property type="molecule type" value="Genomic_DNA"/>
</dbReference>
<name>A0ABP7HKZ0_9PSEU</name>
<accession>A0ABP7HKZ0</accession>
<feature type="transmembrane region" description="Helical" evidence="1">
    <location>
        <begin position="12"/>
        <end position="35"/>
    </location>
</feature>
<keyword evidence="1" id="KW-0472">Membrane</keyword>
<reference evidence="4" key="1">
    <citation type="journal article" date="2019" name="Int. J. Syst. Evol. Microbiol.">
        <title>The Global Catalogue of Microorganisms (GCM) 10K type strain sequencing project: providing services to taxonomists for standard genome sequencing and annotation.</title>
        <authorList>
            <consortium name="The Broad Institute Genomics Platform"/>
            <consortium name="The Broad Institute Genome Sequencing Center for Infectious Disease"/>
            <person name="Wu L."/>
            <person name="Ma J."/>
        </authorList>
    </citation>
    <scope>NUCLEOTIDE SEQUENCE [LARGE SCALE GENOMIC DNA]</scope>
    <source>
        <strain evidence="4">JCM 17017</strain>
    </source>
</reference>
<evidence type="ECO:0000313" key="4">
    <source>
        <dbReference type="Proteomes" id="UP001501624"/>
    </source>
</evidence>
<dbReference type="Proteomes" id="UP001501624">
    <property type="component" value="Unassembled WGS sequence"/>
</dbReference>
<feature type="transmembrane region" description="Helical" evidence="1">
    <location>
        <begin position="42"/>
        <end position="61"/>
    </location>
</feature>
<dbReference type="InterPro" id="IPR019251">
    <property type="entry name" value="DUF2231_TM"/>
</dbReference>